<dbReference type="EMBL" id="FNXY01000003">
    <property type="protein sequence ID" value="SEI70420.1"/>
    <property type="molecule type" value="Genomic_DNA"/>
</dbReference>
<dbReference type="RefSeq" id="WP_090334827.1">
    <property type="nucleotide sequence ID" value="NZ_FNXY01000003.1"/>
</dbReference>
<evidence type="ECO:0000313" key="2">
    <source>
        <dbReference type="Proteomes" id="UP000199532"/>
    </source>
</evidence>
<dbReference type="AlphaFoldDB" id="A0A1H6T2C6"/>
<protein>
    <submittedName>
        <fullName evidence="1">Uncharacterized protein</fullName>
    </submittedName>
</protein>
<reference evidence="1 2" key="1">
    <citation type="submission" date="2016-10" db="EMBL/GenBank/DDBJ databases">
        <authorList>
            <person name="de Groot N.N."/>
        </authorList>
    </citation>
    <scope>NUCLEOTIDE SEQUENCE [LARGE SCALE GENOMIC DNA]</scope>
    <source>
        <strain evidence="1 2">DSM 19938</strain>
    </source>
</reference>
<sequence length="77" mass="8721">MTKEIEDALLLFLTADDRNFIEFPAESQDQFQEATELLRKNGLVTVTTMEEGGINVTASLTDSGLIEIYKLREKRIV</sequence>
<dbReference type="Proteomes" id="UP000199532">
    <property type="component" value="Unassembled WGS sequence"/>
</dbReference>
<evidence type="ECO:0000313" key="1">
    <source>
        <dbReference type="EMBL" id="SEI70420.1"/>
    </source>
</evidence>
<dbReference type="STRING" id="408657.SAMN04487995_1792"/>
<organism evidence="1 2">
    <name type="scientific">Dyadobacter koreensis</name>
    <dbReference type="NCBI Taxonomy" id="408657"/>
    <lineage>
        <taxon>Bacteria</taxon>
        <taxon>Pseudomonadati</taxon>
        <taxon>Bacteroidota</taxon>
        <taxon>Cytophagia</taxon>
        <taxon>Cytophagales</taxon>
        <taxon>Spirosomataceae</taxon>
        <taxon>Dyadobacter</taxon>
    </lineage>
</organism>
<gene>
    <name evidence="1" type="ORF">SAMN04487995_1792</name>
</gene>
<accession>A0A1H6T2C6</accession>
<dbReference type="OrthoDB" id="9858896at2"/>
<proteinExistence type="predicted"/>
<keyword evidence="2" id="KW-1185">Reference proteome</keyword>
<name>A0A1H6T2C6_9BACT</name>